<reference evidence="6 7" key="1">
    <citation type="submission" date="2018-11" db="EMBL/GenBank/DDBJ databases">
        <title>Saccharopolyspora rhizosphaerae sp. nov., an actinomycete isolated from rhizosphere soil in Thailand.</title>
        <authorList>
            <person name="Intra B."/>
            <person name="Euanorasetr J."/>
            <person name="Take A."/>
            <person name="Inahashi Y."/>
            <person name="Mori M."/>
            <person name="Panbangred W."/>
            <person name="Matsumoto A."/>
        </authorList>
    </citation>
    <scope>NUCLEOTIDE SEQUENCE [LARGE SCALE GENOMIC DNA]</scope>
    <source>
        <strain evidence="6 7">H219</strain>
    </source>
</reference>
<evidence type="ECO:0000313" key="6">
    <source>
        <dbReference type="EMBL" id="RRO18862.1"/>
    </source>
</evidence>
<dbReference type="InterPro" id="IPR008826">
    <property type="entry name" value="Se-bd"/>
</dbReference>
<gene>
    <name evidence="6" type="ORF">EIL87_04935</name>
</gene>
<comment type="caution">
    <text evidence="6">The sequence shown here is derived from an EMBL/GenBank/DDBJ whole genome shotgun (WGS) entry which is preliminary data.</text>
</comment>
<dbReference type="AlphaFoldDB" id="A0A426K099"/>
<comment type="pathway">
    <text evidence="1">Organosulfur degradation.</text>
</comment>
<accession>A0A426K099</accession>
<keyword evidence="7" id="KW-1185">Reference proteome</keyword>
<evidence type="ECO:0000256" key="4">
    <source>
        <dbReference type="ARBA" id="ARBA00015601"/>
    </source>
</evidence>
<dbReference type="EC" id="1.8.3.4" evidence="3"/>
<dbReference type="SUPFAM" id="SSF75011">
    <property type="entry name" value="3-carboxy-cis,cis-mucoante lactonizing enzyme"/>
    <property type="match status" value="1"/>
</dbReference>
<dbReference type="PANTHER" id="PTHR23300:SF0">
    <property type="entry name" value="METHANETHIOL OXIDASE"/>
    <property type="match status" value="1"/>
</dbReference>
<name>A0A426K099_9PSEU</name>
<proteinExistence type="inferred from homology"/>
<dbReference type="InterPro" id="IPR015943">
    <property type="entry name" value="WD40/YVTN_repeat-like_dom_sf"/>
</dbReference>
<sequence length="471" mass="52046">MSTPTVDPTFYRSPAEAIAAPREKLAYVVTFDRAAQRPDALAVVDTDPDSAEHGRVVGWVDLPTTGDELHHFGWNACSSAFAHAGHHTEGLQRRYLLLPGLRSSHIHVYDTQPDPKQPRLVRTIPADELASRAGYSRPHTLHCGPDGIYLSCLGSANGSDGPGGIAVLDHDTFEVVRAWETDRGPQHLAYDAWWHLNQNTLISSEWGTPSMIEDGVVPELLLGNQYGHALHFWDLTEGKHVQRVELGPEHQMVLELRPSHDPNATWGFAGVVISTEDLSASVWRWHRDADQWKADKVITIPAEKAETDQLPPALQPFGAVPPLVTDINLSVDDRFLYVSCWGTGELKQYDVSDPARPRETGAVRLGGITERLPHPAAPDLPLAGGPQMVEVSRDGRRIYLTNSLYGAWDDQFYPDGVGAWMARLATDPERGRLTVDESFFLHGDDFRGRRAHQIRLQGGDASSDSYCYAGT</sequence>
<evidence type="ECO:0000256" key="1">
    <source>
        <dbReference type="ARBA" id="ARBA00005177"/>
    </source>
</evidence>
<protein>
    <recommendedName>
        <fullName evidence="4">Methanethiol oxidase</fullName>
        <ecNumber evidence="3">1.8.3.4</ecNumber>
    </recommendedName>
</protein>
<evidence type="ECO:0000256" key="3">
    <source>
        <dbReference type="ARBA" id="ARBA00012510"/>
    </source>
</evidence>
<dbReference type="GO" id="GO:0018549">
    <property type="term" value="F:methanethiol oxidase activity"/>
    <property type="evidence" value="ECO:0007669"/>
    <property type="project" value="UniProtKB-EC"/>
</dbReference>
<dbReference type="EMBL" id="RSAA01000005">
    <property type="protein sequence ID" value="RRO18862.1"/>
    <property type="molecule type" value="Genomic_DNA"/>
</dbReference>
<dbReference type="PANTHER" id="PTHR23300">
    <property type="entry name" value="METHANETHIOL OXIDASE"/>
    <property type="match status" value="1"/>
</dbReference>
<dbReference type="GO" id="GO:0008430">
    <property type="term" value="F:selenium binding"/>
    <property type="evidence" value="ECO:0007669"/>
    <property type="project" value="InterPro"/>
</dbReference>
<evidence type="ECO:0000256" key="5">
    <source>
        <dbReference type="ARBA" id="ARBA00047539"/>
    </source>
</evidence>
<dbReference type="Pfam" id="PF05694">
    <property type="entry name" value="SBP56"/>
    <property type="match status" value="1"/>
</dbReference>
<comment type="catalytic activity">
    <reaction evidence="5">
        <text>methanethiol + O2 + H2O = hydrogen sulfide + formaldehyde + H2O2 + H(+)</text>
        <dbReference type="Rhea" id="RHEA:11812"/>
        <dbReference type="ChEBI" id="CHEBI:15377"/>
        <dbReference type="ChEBI" id="CHEBI:15378"/>
        <dbReference type="ChEBI" id="CHEBI:15379"/>
        <dbReference type="ChEBI" id="CHEBI:16007"/>
        <dbReference type="ChEBI" id="CHEBI:16240"/>
        <dbReference type="ChEBI" id="CHEBI:16842"/>
        <dbReference type="ChEBI" id="CHEBI:29919"/>
        <dbReference type="EC" id="1.8.3.4"/>
    </reaction>
</comment>
<evidence type="ECO:0000256" key="2">
    <source>
        <dbReference type="ARBA" id="ARBA00005606"/>
    </source>
</evidence>
<dbReference type="Proteomes" id="UP000274515">
    <property type="component" value="Unassembled WGS sequence"/>
</dbReference>
<dbReference type="Gene3D" id="2.130.10.10">
    <property type="entry name" value="YVTN repeat-like/Quinoprotein amine dehydrogenase"/>
    <property type="match status" value="2"/>
</dbReference>
<organism evidence="6 7">
    <name type="scientific">Saccharopolyspora rhizosphaerae</name>
    <dbReference type="NCBI Taxonomy" id="2492662"/>
    <lineage>
        <taxon>Bacteria</taxon>
        <taxon>Bacillati</taxon>
        <taxon>Actinomycetota</taxon>
        <taxon>Actinomycetes</taxon>
        <taxon>Pseudonocardiales</taxon>
        <taxon>Pseudonocardiaceae</taxon>
        <taxon>Saccharopolyspora</taxon>
    </lineage>
</organism>
<comment type="similarity">
    <text evidence="2">Belongs to the selenium-binding protein family.</text>
</comment>
<dbReference type="RefSeq" id="WP_125088970.1">
    <property type="nucleotide sequence ID" value="NZ_RSAA01000005.1"/>
</dbReference>
<dbReference type="OrthoDB" id="9768634at2"/>
<evidence type="ECO:0000313" key="7">
    <source>
        <dbReference type="Proteomes" id="UP000274515"/>
    </source>
</evidence>